<reference evidence="1 2" key="1">
    <citation type="submission" date="2016-02" db="EMBL/GenBank/DDBJ databases">
        <authorList>
            <person name="Teng J.L."/>
            <person name="Tang Y."/>
            <person name="Huang Y."/>
            <person name="Guo F."/>
            <person name="Wei W."/>
            <person name="Chen J.H."/>
            <person name="Wong S.Y."/>
            <person name="Lau S.K."/>
            <person name="Woo P.C."/>
        </authorList>
    </citation>
    <scope>NUCLEOTIDE SEQUENCE [LARGE SCALE GENOMIC DNA]</scope>
    <source>
        <strain evidence="1 2">JCM 13375</strain>
    </source>
</reference>
<dbReference type="InterPro" id="IPR036271">
    <property type="entry name" value="Tet_transcr_reg_TetR-rel_C_sf"/>
</dbReference>
<sequence>MDALVRALASAPAGTPGVPVEPDVTVRDARRIIRESATADFSADDGETVRSLLAVVLGRSDAAIAGELLGSYERSDALRLRAYDRILGAHGATVRRPFTVAQLATVLTALREGLLIRRLVDPEAVPDSLYGETALAIAIAALDTRHRHQHIDEAGASLAAPDADAASLRPALPDDPRRAVIDTAAVEFTRHTFYLATLEGMADASGVPLDMLKRLFPTKAHIVIAALRPRFTALTQSVADDVSLGTDHATVIRRHLLRCARLTVEERPFMDALIASISYDTASEAEGLVALKQELHFPSLIEPVIADGQRLGIFSPAEPAREFAATLMNTLFVRCFSRRTLTPEENADFVADLILDGLRGRADD</sequence>
<organism evidence="1 2">
    <name type="scientific">Tsukamurella pseudospumae</name>
    <dbReference type="NCBI Taxonomy" id="239498"/>
    <lineage>
        <taxon>Bacteria</taxon>
        <taxon>Bacillati</taxon>
        <taxon>Actinomycetota</taxon>
        <taxon>Actinomycetes</taxon>
        <taxon>Mycobacteriales</taxon>
        <taxon>Tsukamurellaceae</taxon>
        <taxon>Tsukamurella</taxon>
    </lineage>
</organism>
<proteinExistence type="predicted"/>
<evidence type="ECO:0000313" key="2">
    <source>
        <dbReference type="Proteomes" id="UP000070409"/>
    </source>
</evidence>
<comment type="caution">
    <text evidence="1">The sequence shown here is derived from an EMBL/GenBank/DDBJ whole genome shotgun (WGS) entry which is preliminary data.</text>
</comment>
<dbReference type="Proteomes" id="UP000070409">
    <property type="component" value="Unassembled WGS sequence"/>
</dbReference>
<dbReference type="Gene3D" id="1.10.10.60">
    <property type="entry name" value="Homeodomain-like"/>
    <property type="match status" value="1"/>
</dbReference>
<dbReference type="Gene3D" id="1.10.357.10">
    <property type="entry name" value="Tetracycline Repressor, domain 2"/>
    <property type="match status" value="1"/>
</dbReference>
<dbReference type="RefSeq" id="WP_068747112.1">
    <property type="nucleotide sequence ID" value="NZ_LSRE01000050.1"/>
</dbReference>
<evidence type="ECO:0008006" key="3">
    <source>
        <dbReference type="Google" id="ProtNLM"/>
    </source>
</evidence>
<dbReference type="SUPFAM" id="SSF48498">
    <property type="entry name" value="Tetracyclin repressor-like, C-terminal domain"/>
    <property type="match status" value="1"/>
</dbReference>
<dbReference type="SUPFAM" id="SSF46689">
    <property type="entry name" value="Homeodomain-like"/>
    <property type="match status" value="1"/>
</dbReference>
<dbReference type="EMBL" id="LSRE01000050">
    <property type="protein sequence ID" value="KXO89230.1"/>
    <property type="molecule type" value="Genomic_DNA"/>
</dbReference>
<gene>
    <name evidence="1" type="ORF">AXK61_11540</name>
</gene>
<protein>
    <recommendedName>
        <fullName evidence="3">TetR family transcriptional regulator</fullName>
    </recommendedName>
</protein>
<accession>A0A137YTB7</accession>
<dbReference type="InterPro" id="IPR009057">
    <property type="entry name" value="Homeodomain-like_sf"/>
</dbReference>
<keyword evidence="2" id="KW-1185">Reference proteome</keyword>
<evidence type="ECO:0000313" key="1">
    <source>
        <dbReference type="EMBL" id="KXO89230.1"/>
    </source>
</evidence>
<name>A0A137YTB7_9ACTN</name>